<reference evidence="2" key="1">
    <citation type="submission" date="2020-06" db="EMBL/GenBank/DDBJ databases">
        <authorList>
            <person name="Onetto C."/>
        </authorList>
    </citation>
    <scope>NUCLEOTIDE SEQUENCE</scope>
</reference>
<keyword evidence="3" id="KW-1185">Reference proteome</keyword>
<evidence type="ECO:0000256" key="1">
    <source>
        <dbReference type="SAM" id="MobiDB-lite"/>
    </source>
</evidence>
<gene>
    <name evidence="2" type="ORF">AWRI4619_LOCUS468</name>
</gene>
<evidence type="ECO:0000313" key="3">
    <source>
        <dbReference type="Proteomes" id="UP000716446"/>
    </source>
</evidence>
<name>A0A9N8J6T4_9PEZI</name>
<dbReference type="Proteomes" id="UP000716446">
    <property type="component" value="Unassembled WGS sequence"/>
</dbReference>
<feature type="region of interest" description="Disordered" evidence="1">
    <location>
        <begin position="1"/>
        <end position="22"/>
    </location>
</feature>
<organism evidence="2 3">
    <name type="scientific">Aureobasidium vineae</name>
    <dbReference type="NCBI Taxonomy" id="2773715"/>
    <lineage>
        <taxon>Eukaryota</taxon>
        <taxon>Fungi</taxon>
        <taxon>Dikarya</taxon>
        <taxon>Ascomycota</taxon>
        <taxon>Pezizomycotina</taxon>
        <taxon>Dothideomycetes</taxon>
        <taxon>Dothideomycetidae</taxon>
        <taxon>Dothideales</taxon>
        <taxon>Saccotheciaceae</taxon>
        <taxon>Aureobasidium</taxon>
    </lineage>
</organism>
<dbReference type="AlphaFoldDB" id="A0A9N8J6T4"/>
<dbReference type="Pfam" id="PF12311">
    <property type="entry name" value="DUF3632"/>
    <property type="match status" value="1"/>
</dbReference>
<sequence>MCATNQASDTFEETPLHESEVLSDPDDILDRCAKTPAILHREFELYIKRQDISAQLTAAGLIEIRRAYYLIAWALEWNHESNDLEQRKGPPRLFIPDWYIPAVARWIINNGRRFYEDAVNQNMQDCFKPPPGYEMVYKYDCMCNERWDLWKKRLTEFADGAGGDDKVTKREAKAAVQHMESVVDAWELFRNQITMI</sequence>
<comment type="caution">
    <text evidence="2">The sequence shown here is derived from an EMBL/GenBank/DDBJ whole genome shotgun (WGS) entry which is preliminary data.</text>
</comment>
<dbReference type="InterPro" id="IPR022085">
    <property type="entry name" value="OpdG"/>
</dbReference>
<protein>
    <submittedName>
        <fullName evidence="2">Uncharacterized protein</fullName>
    </submittedName>
</protein>
<dbReference type="EMBL" id="CAIJEN010000001">
    <property type="protein sequence ID" value="CAD0081901.1"/>
    <property type="molecule type" value="Genomic_DNA"/>
</dbReference>
<accession>A0A9N8J6T4</accession>
<evidence type="ECO:0000313" key="2">
    <source>
        <dbReference type="EMBL" id="CAD0081901.1"/>
    </source>
</evidence>
<proteinExistence type="predicted"/>